<dbReference type="Pfam" id="PF22251">
    <property type="entry name" value="PFF1_TM"/>
    <property type="match status" value="1"/>
</dbReference>
<evidence type="ECO:0000256" key="16">
    <source>
        <dbReference type="SAM" id="MobiDB-lite"/>
    </source>
</evidence>
<feature type="compositionally biased region" description="Polar residues" evidence="16">
    <location>
        <begin position="595"/>
        <end position="606"/>
    </location>
</feature>
<comment type="cofactor">
    <cofactor evidence="1">
        <name>Zn(2+)</name>
        <dbReference type="ChEBI" id="CHEBI:29105"/>
    </cofactor>
</comment>
<dbReference type="PANTHER" id="PTHR12147">
    <property type="entry name" value="METALLOPEPTIDASE M28 FAMILY MEMBER"/>
    <property type="match status" value="1"/>
</dbReference>
<evidence type="ECO:0000256" key="8">
    <source>
        <dbReference type="ARBA" id="ARBA00022723"/>
    </source>
</evidence>
<dbReference type="Pfam" id="PF04389">
    <property type="entry name" value="Peptidase_M28"/>
    <property type="match status" value="1"/>
</dbReference>
<dbReference type="GO" id="GO:0008235">
    <property type="term" value="F:metalloexopeptidase activity"/>
    <property type="evidence" value="ECO:0007669"/>
    <property type="project" value="InterPro"/>
</dbReference>
<comment type="similarity">
    <text evidence="4 15">Belongs to the peptidase M28 family.</text>
</comment>
<feature type="transmembrane region" description="Helical" evidence="17">
    <location>
        <begin position="462"/>
        <end position="483"/>
    </location>
</feature>
<keyword evidence="5" id="KW-0926">Vacuole</keyword>
<comment type="caution">
    <text evidence="21">The sequence shown here is derived from an EMBL/GenBank/DDBJ whole genome shotgun (WGS) entry which is preliminary data.</text>
</comment>
<dbReference type="Proteomes" id="UP000298030">
    <property type="component" value="Unassembled WGS sequence"/>
</dbReference>
<evidence type="ECO:0000256" key="7">
    <source>
        <dbReference type="ARBA" id="ARBA00022692"/>
    </source>
</evidence>
<feature type="transmembrane region" description="Helical" evidence="17">
    <location>
        <begin position="20"/>
        <end position="40"/>
    </location>
</feature>
<feature type="transmembrane region" description="Helical" evidence="17">
    <location>
        <begin position="687"/>
        <end position="707"/>
    </location>
</feature>
<keyword evidence="7 17" id="KW-0812">Transmembrane</keyword>
<dbReference type="InterPro" id="IPR048024">
    <property type="entry name" value="Fxna-like_M28_dom"/>
</dbReference>
<organism evidence="21 22">
    <name type="scientific">Coprinellus micaceus</name>
    <name type="common">Glistening ink-cap mushroom</name>
    <name type="synonym">Coprinus micaceus</name>
    <dbReference type="NCBI Taxonomy" id="71717"/>
    <lineage>
        <taxon>Eukaryota</taxon>
        <taxon>Fungi</taxon>
        <taxon>Dikarya</taxon>
        <taxon>Basidiomycota</taxon>
        <taxon>Agaricomycotina</taxon>
        <taxon>Agaricomycetes</taxon>
        <taxon>Agaricomycetidae</taxon>
        <taxon>Agaricales</taxon>
        <taxon>Agaricineae</taxon>
        <taxon>Psathyrellaceae</taxon>
        <taxon>Coprinellus</taxon>
    </lineage>
</organism>
<proteinExistence type="inferred from homology"/>
<evidence type="ECO:0000259" key="20">
    <source>
        <dbReference type="Pfam" id="PF22251"/>
    </source>
</evidence>
<comment type="function">
    <text evidence="2">May be involved in vacuolar sorting and osmoregulation.</text>
</comment>
<evidence type="ECO:0000256" key="15">
    <source>
        <dbReference type="RuleBase" id="RU361240"/>
    </source>
</evidence>
<dbReference type="InterPro" id="IPR007484">
    <property type="entry name" value="Peptidase_M28"/>
</dbReference>
<dbReference type="SUPFAM" id="SSF53187">
    <property type="entry name" value="Zn-dependent exopeptidases"/>
    <property type="match status" value="1"/>
</dbReference>
<dbReference type="GO" id="GO:0046872">
    <property type="term" value="F:metal ion binding"/>
    <property type="evidence" value="ECO:0007669"/>
    <property type="project" value="UniProtKB-KW"/>
</dbReference>
<sequence>MSFLDRVRPFLGYRTLPTTALLVLIYLIAFTAISVTDQLASVPHTGSKKLQWLDLDLARRDLEHIAARPHPYNSHANDVVRVYIQRRLQDIADGRDFVHFYSDLKSNGSWASSAYGVYFEGTNLLVKIDGTEDTEGAVLFSAHYDSVSTAPGATDDGMGVTTLLQLAEYFASNRQKRTAIFNINNGEEDWLNGAHAFWQHPWSNLTTTFVNLEGAAAGGRPMLFRSTSLEPIQSYYAAPSKLRVRSPHGNVLSSDAFARGVIRSGTDFSVYAGIDRHGSGLDIAFYKGRSRYHTKWDSPSFTEGGEQSLWAMIEVARGVGAGLLGQEPDGKRAHHNAGVYFDFGPIWIVFLWVVAGFVGGDHPPPVPPKQPAPHSGYNAPAGSGSASQAPNAPRPPPRAFGSSDGPATPAAESLWGKVKNVLHTIWKQSSLWVALVATILIQGLLAWGYVALNPFTVYTRPYLVLLSFFSLAYLSVVLILKLAFPSSPIKHATVTREREKTTIFLHLHFLAWVVLLVSTIFIAKARIGGVYVVTAWYLGIWGASVVGILQGIIGGAEDRKKKGKIRARRPSSSSSSSSDSDEEPHRAHTERSPLLGQSSSNGSAQAKQKPYDEGGAIGWWLVQVLLSVPVFIALVGQIVMMLLDSMSQGLADGSSAATAFTVYVAIAALSVLLVLPIAPFSPKLHQGLTWLALLSFFSTTAYLWLVFPFTHDDPFKVFFLQRVQLDPNSVFLSSPHAAQSQAAPKTTTLLTASPVFLHSVLPYLPSSRGKDLNCTQDLIRPGLLTCEWESGRKLQPSPGGKDPWGWWREDANSTGGADVSTATSDAYIKADITRTSWASARITILGRNTRNCRIYFDSPAESGVKVVRYIVEGGSTGMQPGYPVDLDKGLKELRLWSRTWDRTFVVDIDWEPTRIGDTTEDDGTLSGKIACEWAEYESGMVDNGSIWPWEGKEQPKIPALEEVLAFLPEWATVTKAADGLVEAWVPFSV</sequence>
<keyword evidence="9 15" id="KW-0378">Hydrolase</keyword>
<keyword evidence="10 15" id="KW-0862">Zinc</keyword>
<feature type="compositionally biased region" description="Low complexity" evidence="16">
    <location>
        <begin position="378"/>
        <end position="391"/>
    </location>
</feature>
<name>A0A4Y7TV06_COPMI</name>
<comment type="subcellular location">
    <subcellularLocation>
        <location evidence="3">Vacuole membrane</location>
        <topology evidence="3">Multi-pass membrane protein</topology>
    </subcellularLocation>
</comment>
<evidence type="ECO:0000256" key="11">
    <source>
        <dbReference type="ARBA" id="ARBA00022989"/>
    </source>
</evidence>
<evidence type="ECO:0000259" key="18">
    <source>
        <dbReference type="Pfam" id="PF04389"/>
    </source>
</evidence>
<evidence type="ECO:0000259" key="19">
    <source>
        <dbReference type="Pfam" id="PF22250"/>
    </source>
</evidence>
<dbReference type="Gene3D" id="3.40.630.10">
    <property type="entry name" value="Zn peptidases"/>
    <property type="match status" value="1"/>
</dbReference>
<dbReference type="GO" id="GO:0005774">
    <property type="term" value="C:vacuolar membrane"/>
    <property type="evidence" value="ECO:0007669"/>
    <property type="project" value="UniProtKB-SubCell"/>
</dbReference>
<dbReference type="STRING" id="71717.A0A4Y7TV06"/>
<dbReference type="Pfam" id="PF22250">
    <property type="entry name" value="PFF1_C"/>
    <property type="match status" value="1"/>
</dbReference>
<feature type="domain" description="Vacuolar membrane protease C-terminal" evidence="19">
    <location>
        <begin position="716"/>
        <end position="982"/>
    </location>
</feature>
<feature type="transmembrane region" description="Helical" evidence="17">
    <location>
        <begin position="535"/>
        <end position="556"/>
    </location>
</feature>
<reference evidence="21 22" key="1">
    <citation type="journal article" date="2019" name="Nat. Ecol. Evol.">
        <title>Megaphylogeny resolves global patterns of mushroom evolution.</title>
        <authorList>
            <person name="Varga T."/>
            <person name="Krizsan K."/>
            <person name="Foldi C."/>
            <person name="Dima B."/>
            <person name="Sanchez-Garcia M."/>
            <person name="Sanchez-Ramirez S."/>
            <person name="Szollosi G.J."/>
            <person name="Szarkandi J.G."/>
            <person name="Papp V."/>
            <person name="Albert L."/>
            <person name="Andreopoulos W."/>
            <person name="Angelini C."/>
            <person name="Antonin V."/>
            <person name="Barry K.W."/>
            <person name="Bougher N.L."/>
            <person name="Buchanan P."/>
            <person name="Buyck B."/>
            <person name="Bense V."/>
            <person name="Catcheside P."/>
            <person name="Chovatia M."/>
            <person name="Cooper J."/>
            <person name="Damon W."/>
            <person name="Desjardin D."/>
            <person name="Finy P."/>
            <person name="Geml J."/>
            <person name="Haridas S."/>
            <person name="Hughes K."/>
            <person name="Justo A."/>
            <person name="Karasinski D."/>
            <person name="Kautmanova I."/>
            <person name="Kiss B."/>
            <person name="Kocsube S."/>
            <person name="Kotiranta H."/>
            <person name="LaButti K.M."/>
            <person name="Lechner B.E."/>
            <person name="Liimatainen K."/>
            <person name="Lipzen A."/>
            <person name="Lukacs Z."/>
            <person name="Mihaltcheva S."/>
            <person name="Morgado L.N."/>
            <person name="Niskanen T."/>
            <person name="Noordeloos M.E."/>
            <person name="Ohm R.A."/>
            <person name="Ortiz-Santana B."/>
            <person name="Ovrebo C."/>
            <person name="Racz N."/>
            <person name="Riley R."/>
            <person name="Savchenko A."/>
            <person name="Shiryaev A."/>
            <person name="Soop K."/>
            <person name="Spirin V."/>
            <person name="Szebenyi C."/>
            <person name="Tomsovsky M."/>
            <person name="Tulloss R.E."/>
            <person name="Uehling J."/>
            <person name="Grigoriev I.V."/>
            <person name="Vagvolgyi C."/>
            <person name="Papp T."/>
            <person name="Martin F.M."/>
            <person name="Miettinen O."/>
            <person name="Hibbett D.S."/>
            <person name="Nagy L.G."/>
        </authorList>
    </citation>
    <scope>NUCLEOTIDE SEQUENCE [LARGE SCALE GENOMIC DNA]</scope>
    <source>
        <strain evidence="21 22">FP101781</strain>
    </source>
</reference>
<evidence type="ECO:0000256" key="17">
    <source>
        <dbReference type="SAM" id="Phobius"/>
    </source>
</evidence>
<dbReference type="InterPro" id="IPR053975">
    <property type="entry name" value="PFF1_C"/>
</dbReference>
<dbReference type="EC" id="3.4.-.-" evidence="15"/>
<feature type="domain" description="Peptidase M28" evidence="18">
    <location>
        <begin position="123"/>
        <end position="301"/>
    </location>
</feature>
<dbReference type="EMBL" id="QPFP01000003">
    <property type="protein sequence ID" value="TEB38030.1"/>
    <property type="molecule type" value="Genomic_DNA"/>
</dbReference>
<evidence type="ECO:0000256" key="1">
    <source>
        <dbReference type="ARBA" id="ARBA00001947"/>
    </source>
</evidence>
<evidence type="ECO:0000313" key="22">
    <source>
        <dbReference type="Proteomes" id="UP000298030"/>
    </source>
</evidence>
<evidence type="ECO:0000313" key="21">
    <source>
        <dbReference type="EMBL" id="TEB38030.1"/>
    </source>
</evidence>
<keyword evidence="14" id="KW-0325">Glycoprotein</keyword>
<feature type="domain" description="Vacuolar membrane protease transmembrane" evidence="20">
    <location>
        <begin position="431"/>
        <end position="583"/>
    </location>
</feature>
<accession>A0A4Y7TV06</accession>
<keyword evidence="13 17" id="KW-0472">Membrane</keyword>
<evidence type="ECO:0000256" key="3">
    <source>
        <dbReference type="ARBA" id="ARBA00004128"/>
    </source>
</evidence>
<feature type="region of interest" description="Disordered" evidence="16">
    <location>
        <begin position="364"/>
        <end position="408"/>
    </location>
</feature>
<evidence type="ECO:0000256" key="10">
    <source>
        <dbReference type="ARBA" id="ARBA00022833"/>
    </source>
</evidence>
<dbReference type="AlphaFoldDB" id="A0A4Y7TV06"/>
<keyword evidence="11 17" id="KW-1133">Transmembrane helix</keyword>
<keyword evidence="6 15" id="KW-0645">Protease</keyword>
<feature type="transmembrane region" description="Helical" evidence="17">
    <location>
        <begin position="617"/>
        <end position="643"/>
    </location>
</feature>
<dbReference type="GO" id="GO:0006508">
    <property type="term" value="P:proteolysis"/>
    <property type="evidence" value="ECO:0007669"/>
    <property type="project" value="UniProtKB-KW"/>
</dbReference>
<keyword evidence="12 21" id="KW-0482">Metalloprotease</keyword>
<evidence type="ECO:0000256" key="9">
    <source>
        <dbReference type="ARBA" id="ARBA00022801"/>
    </source>
</evidence>
<evidence type="ECO:0000256" key="14">
    <source>
        <dbReference type="ARBA" id="ARBA00023180"/>
    </source>
</evidence>
<evidence type="ECO:0000256" key="4">
    <source>
        <dbReference type="ARBA" id="ARBA00010918"/>
    </source>
</evidence>
<feature type="region of interest" description="Disordered" evidence="16">
    <location>
        <begin position="562"/>
        <end position="609"/>
    </location>
</feature>
<dbReference type="InterPro" id="IPR053976">
    <property type="entry name" value="PFF1_TM"/>
</dbReference>
<dbReference type="InterPro" id="IPR045175">
    <property type="entry name" value="M28_fam"/>
</dbReference>
<evidence type="ECO:0000256" key="12">
    <source>
        <dbReference type="ARBA" id="ARBA00023049"/>
    </source>
</evidence>
<evidence type="ECO:0000256" key="5">
    <source>
        <dbReference type="ARBA" id="ARBA00022554"/>
    </source>
</evidence>
<keyword evidence="22" id="KW-1185">Reference proteome</keyword>
<feature type="transmembrane region" description="Helical" evidence="17">
    <location>
        <begin position="431"/>
        <end position="450"/>
    </location>
</feature>
<dbReference type="PANTHER" id="PTHR12147:SF58">
    <property type="entry name" value="VACUOLAR MEMBRANE PROTEASE"/>
    <property type="match status" value="1"/>
</dbReference>
<evidence type="ECO:0000256" key="13">
    <source>
        <dbReference type="ARBA" id="ARBA00023136"/>
    </source>
</evidence>
<keyword evidence="8 15" id="KW-0479">Metal-binding</keyword>
<dbReference type="CDD" id="cd03875">
    <property type="entry name" value="M28_Fxna_like"/>
    <property type="match status" value="1"/>
</dbReference>
<feature type="transmembrane region" description="Helical" evidence="17">
    <location>
        <begin position="655"/>
        <end position="675"/>
    </location>
</feature>
<evidence type="ECO:0000256" key="2">
    <source>
        <dbReference type="ARBA" id="ARBA00003273"/>
    </source>
</evidence>
<evidence type="ECO:0000256" key="6">
    <source>
        <dbReference type="ARBA" id="ARBA00022670"/>
    </source>
</evidence>
<protein>
    <recommendedName>
        <fullName evidence="15">Peptide hydrolase</fullName>
        <ecNumber evidence="15">3.4.-.-</ecNumber>
    </recommendedName>
</protein>
<gene>
    <name evidence="21" type="ORF">FA13DRAFT_1868227</name>
</gene>
<dbReference type="OrthoDB" id="76293at2759"/>
<feature type="transmembrane region" description="Helical" evidence="17">
    <location>
        <begin position="503"/>
        <end position="523"/>
    </location>
</feature>